<dbReference type="InParanoid" id="A0A0C3IEX0"/>
<reference evidence="1 2" key="1">
    <citation type="submission" date="2014-04" db="EMBL/GenBank/DDBJ databases">
        <authorList>
            <consortium name="DOE Joint Genome Institute"/>
            <person name="Kuo A."/>
            <person name="Kohler A."/>
            <person name="Costa M.D."/>
            <person name="Nagy L.G."/>
            <person name="Floudas D."/>
            <person name="Copeland A."/>
            <person name="Barry K.W."/>
            <person name="Cichocki N."/>
            <person name="Veneault-Fourrey C."/>
            <person name="LaButti K."/>
            <person name="Lindquist E.A."/>
            <person name="Lipzen A."/>
            <person name="Lundell T."/>
            <person name="Morin E."/>
            <person name="Murat C."/>
            <person name="Sun H."/>
            <person name="Tunlid A."/>
            <person name="Henrissat B."/>
            <person name="Grigoriev I.V."/>
            <person name="Hibbett D.S."/>
            <person name="Martin F."/>
            <person name="Nordberg H.P."/>
            <person name="Cantor M.N."/>
            <person name="Hua S.X."/>
        </authorList>
    </citation>
    <scope>NUCLEOTIDE SEQUENCE [LARGE SCALE GENOMIC DNA]</scope>
    <source>
        <strain evidence="1 2">Marx 270</strain>
    </source>
</reference>
<protein>
    <submittedName>
        <fullName evidence="1">Uncharacterized protein</fullName>
    </submittedName>
</protein>
<proteinExistence type="predicted"/>
<accession>A0A0C3IEX0</accession>
<sequence>MASCLKFVSASPSKLAGSTVTILVPGTTTLLLPTPPLTRALHISSLRRSISSDDGSLQG</sequence>
<dbReference type="AlphaFoldDB" id="A0A0C3IEX0"/>
<evidence type="ECO:0000313" key="2">
    <source>
        <dbReference type="Proteomes" id="UP000054217"/>
    </source>
</evidence>
<dbReference type="HOGENOM" id="CLU_2961791_0_0_1"/>
<gene>
    <name evidence="1" type="ORF">M404DRAFT_1007376</name>
</gene>
<name>A0A0C3IEX0_PISTI</name>
<dbReference type="Proteomes" id="UP000054217">
    <property type="component" value="Unassembled WGS sequence"/>
</dbReference>
<organism evidence="1 2">
    <name type="scientific">Pisolithus tinctorius Marx 270</name>
    <dbReference type="NCBI Taxonomy" id="870435"/>
    <lineage>
        <taxon>Eukaryota</taxon>
        <taxon>Fungi</taxon>
        <taxon>Dikarya</taxon>
        <taxon>Basidiomycota</taxon>
        <taxon>Agaricomycotina</taxon>
        <taxon>Agaricomycetes</taxon>
        <taxon>Agaricomycetidae</taxon>
        <taxon>Boletales</taxon>
        <taxon>Sclerodermatineae</taxon>
        <taxon>Pisolithaceae</taxon>
        <taxon>Pisolithus</taxon>
    </lineage>
</organism>
<evidence type="ECO:0000313" key="1">
    <source>
        <dbReference type="EMBL" id="KIN95592.1"/>
    </source>
</evidence>
<dbReference type="EMBL" id="KN832064">
    <property type="protein sequence ID" value="KIN95592.1"/>
    <property type="molecule type" value="Genomic_DNA"/>
</dbReference>
<reference evidence="2" key="2">
    <citation type="submission" date="2015-01" db="EMBL/GenBank/DDBJ databases">
        <title>Evolutionary Origins and Diversification of the Mycorrhizal Mutualists.</title>
        <authorList>
            <consortium name="DOE Joint Genome Institute"/>
            <consortium name="Mycorrhizal Genomics Consortium"/>
            <person name="Kohler A."/>
            <person name="Kuo A."/>
            <person name="Nagy L.G."/>
            <person name="Floudas D."/>
            <person name="Copeland A."/>
            <person name="Barry K.W."/>
            <person name="Cichocki N."/>
            <person name="Veneault-Fourrey C."/>
            <person name="LaButti K."/>
            <person name="Lindquist E.A."/>
            <person name="Lipzen A."/>
            <person name="Lundell T."/>
            <person name="Morin E."/>
            <person name="Murat C."/>
            <person name="Riley R."/>
            <person name="Ohm R."/>
            <person name="Sun H."/>
            <person name="Tunlid A."/>
            <person name="Henrissat B."/>
            <person name="Grigoriev I.V."/>
            <person name="Hibbett D.S."/>
            <person name="Martin F."/>
        </authorList>
    </citation>
    <scope>NUCLEOTIDE SEQUENCE [LARGE SCALE GENOMIC DNA]</scope>
    <source>
        <strain evidence="2">Marx 270</strain>
    </source>
</reference>
<keyword evidence="2" id="KW-1185">Reference proteome</keyword>